<dbReference type="GeneID" id="20086024"/>
<name>A0A024TX94_9STRA</name>
<accession>A0A024TX94</accession>
<dbReference type="AlphaFoldDB" id="A0A024TX94"/>
<reference evidence="1" key="1">
    <citation type="submission" date="2013-12" db="EMBL/GenBank/DDBJ databases">
        <title>The Genome Sequence of Aphanomyces invadans NJM9701.</title>
        <authorList>
            <consortium name="The Broad Institute Genomics Platform"/>
            <person name="Russ C."/>
            <person name="Tyler B."/>
            <person name="van West P."/>
            <person name="Dieguez-Uribeondo J."/>
            <person name="Young S.K."/>
            <person name="Zeng Q."/>
            <person name="Gargeya S."/>
            <person name="Fitzgerald M."/>
            <person name="Abouelleil A."/>
            <person name="Alvarado L."/>
            <person name="Chapman S.B."/>
            <person name="Gainer-Dewar J."/>
            <person name="Goldberg J."/>
            <person name="Griggs A."/>
            <person name="Gujja S."/>
            <person name="Hansen M."/>
            <person name="Howarth C."/>
            <person name="Imamovic A."/>
            <person name="Ireland A."/>
            <person name="Larimer J."/>
            <person name="McCowan C."/>
            <person name="Murphy C."/>
            <person name="Pearson M."/>
            <person name="Poon T.W."/>
            <person name="Priest M."/>
            <person name="Roberts A."/>
            <person name="Saif S."/>
            <person name="Shea T."/>
            <person name="Sykes S."/>
            <person name="Wortman J."/>
            <person name="Nusbaum C."/>
            <person name="Birren B."/>
        </authorList>
    </citation>
    <scope>NUCLEOTIDE SEQUENCE [LARGE SCALE GENOMIC DNA]</scope>
    <source>
        <strain evidence="1">NJM9701</strain>
    </source>
</reference>
<dbReference type="EMBL" id="KI913970">
    <property type="protein sequence ID" value="ETV98256.1"/>
    <property type="molecule type" value="Genomic_DNA"/>
</dbReference>
<proteinExistence type="predicted"/>
<gene>
    <name evidence="1" type="ORF">H310_08974</name>
</gene>
<organism evidence="1">
    <name type="scientific">Aphanomyces invadans</name>
    <dbReference type="NCBI Taxonomy" id="157072"/>
    <lineage>
        <taxon>Eukaryota</taxon>
        <taxon>Sar</taxon>
        <taxon>Stramenopiles</taxon>
        <taxon>Oomycota</taxon>
        <taxon>Saprolegniomycetes</taxon>
        <taxon>Saprolegniales</taxon>
        <taxon>Verrucalvaceae</taxon>
        <taxon>Aphanomyces</taxon>
    </lineage>
</organism>
<dbReference type="OrthoDB" id="72961at2759"/>
<dbReference type="VEuPathDB" id="FungiDB:H310_08974"/>
<protein>
    <submittedName>
        <fullName evidence="1">Uncharacterized protein</fullName>
    </submittedName>
</protein>
<sequence>MKPCLRPTALLHATASTWTQPCLATRLHLVRHVSSAASIGYNARLQRSVGDHTAIAFPEVPRMAQLQYERKFPTWKKQQVALHNMREAHAMTLLRKYANEGWWTRASRFRILTEGLIDLLWQEARDLNAAQNYDAVIHVLYRVLYMGKHDAPWLHRTTSLFAQQLLLAAISTSNVKTAVEAVEMLAALPSHAVSRIVLVDSCHSAAQLCLQQCNLDELTNLLNSIKRTSVTLDDNLSEQVLRALRHNGTDTTSYHKLVVDLYNSGVWAPSLKASTVVMRSLLYILASSSDRSVHHQLTELYCRMQAAYALEAPDVANYLLMDSCSGEKSSDTALQVATELSFMRQHRVVATVETTMDLVAALLASERDNEETTDLWELVFDEENAAVFPRSTQHVSAALSAAAIHGDSVAAMRLLETVQSRHLPLLDVTYGHVVATAADPRLRAAFVQKYKAANQAQEVVMARQGDATNVGFKWSGTLLQHISKQRQQPVPDVVLMLLQEMQYYGVVATERDMTAVMSTLTGVTLYELYEKFPRVINNAPLAWAAAIQARLRESTSMETMQDAMQVWRCCVWTEGLRLDEAVFASLLYAALRQTATSHLADEVLAQYSAGNDLQHQKLLEEALVHATEAADLPTTKNILRKWTQSMSLSYNAVSSVFRTVEQCRAAAPKPIRENVPTTLSYFGMMVEFPGLFPLDSTVLSQALVLSARSDLFYDCQALLTMAFSNDVALSGEAIFACMDLLTRTKGSDKGDRERLLHTMRRHKASLPMEDIASTMDGLR</sequence>
<evidence type="ECO:0000313" key="1">
    <source>
        <dbReference type="EMBL" id="ETV98256.1"/>
    </source>
</evidence>
<dbReference type="RefSeq" id="XP_008873131.1">
    <property type="nucleotide sequence ID" value="XM_008874909.1"/>
</dbReference>